<reference evidence="4 5" key="1">
    <citation type="journal article" date="2010" name="Nature">
        <title>The Ectocarpus genome and the independent evolution of multicellularity in brown algae.</title>
        <authorList>
            <person name="Cock J.M."/>
            <person name="Sterck L."/>
            <person name="Rouze P."/>
            <person name="Scornet D."/>
            <person name="Allen A.E."/>
            <person name="Amoutzias G."/>
            <person name="Anthouard V."/>
            <person name="Artiguenave F."/>
            <person name="Aury J.M."/>
            <person name="Badger J.H."/>
            <person name="Beszteri B."/>
            <person name="Billiau K."/>
            <person name="Bonnet E."/>
            <person name="Bothwell J.H."/>
            <person name="Bowler C."/>
            <person name="Boyen C."/>
            <person name="Brownlee C."/>
            <person name="Carrano C.J."/>
            <person name="Charrier B."/>
            <person name="Cho G.Y."/>
            <person name="Coelho S.M."/>
            <person name="Collen J."/>
            <person name="Corre E."/>
            <person name="Da Silva C."/>
            <person name="Delage L."/>
            <person name="Delaroque N."/>
            <person name="Dittami S.M."/>
            <person name="Doulbeau S."/>
            <person name="Elias M."/>
            <person name="Farnham G."/>
            <person name="Gachon C.M."/>
            <person name="Gschloessl B."/>
            <person name="Heesch S."/>
            <person name="Jabbari K."/>
            <person name="Jubin C."/>
            <person name="Kawai H."/>
            <person name="Kimura K."/>
            <person name="Kloareg B."/>
            <person name="Kupper F.C."/>
            <person name="Lang D."/>
            <person name="Le Bail A."/>
            <person name="Leblanc C."/>
            <person name="Lerouge P."/>
            <person name="Lohr M."/>
            <person name="Lopez P.J."/>
            <person name="Martens C."/>
            <person name="Maumus F."/>
            <person name="Michel G."/>
            <person name="Miranda-Saavedra D."/>
            <person name="Morales J."/>
            <person name="Moreau H."/>
            <person name="Motomura T."/>
            <person name="Nagasato C."/>
            <person name="Napoli C.A."/>
            <person name="Nelson D.R."/>
            <person name="Nyvall-Collen P."/>
            <person name="Peters A.F."/>
            <person name="Pommier C."/>
            <person name="Potin P."/>
            <person name="Poulain J."/>
            <person name="Quesneville H."/>
            <person name="Read B."/>
            <person name="Rensing S.A."/>
            <person name="Ritter A."/>
            <person name="Rousvoal S."/>
            <person name="Samanta M."/>
            <person name="Samson G."/>
            <person name="Schroeder D.C."/>
            <person name="Segurens B."/>
            <person name="Strittmatter M."/>
            <person name="Tonon T."/>
            <person name="Tregear J.W."/>
            <person name="Valentin K."/>
            <person name="von Dassow P."/>
            <person name="Yamagishi T."/>
            <person name="Van de Peer Y."/>
            <person name="Wincker P."/>
        </authorList>
    </citation>
    <scope>NUCLEOTIDE SEQUENCE [LARGE SCALE GENOMIC DNA]</scope>
    <source>
        <strain evidence="5">Ec32 / CCAP1310/4</strain>
    </source>
</reference>
<feature type="region of interest" description="Disordered" evidence="3">
    <location>
        <begin position="424"/>
        <end position="445"/>
    </location>
</feature>
<evidence type="ECO:0000256" key="1">
    <source>
        <dbReference type="ARBA" id="ARBA00022737"/>
    </source>
</evidence>
<dbReference type="InterPro" id="IPR051191">
    <property type="entry name" value="DCAF12"/>
</dbReference>
<dbReference type="PANTHER" id="PTHR19860">
    <property type="entry name" value="DDB1- AND CUL4-ASSOCIATED FACTOR 12-RELATED"/>
    <property type="match status" value="1"/>
</dbReference>
<feature type="region of interest" description="Disordered" evidence="3">
    <location>
        <begin position="892"/>
        <end position="913"/>
    </location>
</feature>
<dbReference type="eggNOG" id="ENOG502RTAV">
    <property type="taxonomic scope" value="Eukaryota"/>
</dbReference>
<dbReference type="EMBL" id="FN649760">
    <property type="protein sequence ID" value="CBJ29112.1"/>
    <property type="molecule type" value="Genomic_DNA"/>
</dbReference>
<dbReference type="InParanoid" id="D7FJK9"/>
<dbReference type="Proteomes" id="UP000002630">
    <property type="component" value="Unassembled WGS sequence"/>
</dbReference>
<evidence type="ECO:0000256" key="2">
    <source>
        <dbReference type="SAM" id="Coils"/>
    </source>
</evidence>
<feature type="compositionally biased region" description="Basic and acidic residues" evidence="3">
    <location>
        <begin position="527"/>
        <end position="537"/>
    </location>
</feature>
<dbReference type="AlphaFoldDB" id="D7FJK9"/>
<sequence>MLHKLETALKEFFQLREMEVPSSEERLIWSLNRFLAAAAKKYYPARIVIVIDGVFAIKGLEMPAGALHWLPTELPAGVRFIVSTIATTDKGGTPKPHRTYLELLRRKCPVLMMEAMNGECQEAIIGAFMQMHPNQIQLTKEQIKRIIHLEVQSKPMYLRTLLYALRQGVALESGEPVPKPPSPSVATAAEAAPGVDASSTGRVASNPDGTAGKVPDRLLDLYLSSEDSISLTSKVLDVYAAYVDRGEMGASIMGAVLSVLYAARNGLMDCEVWGAAEINLGYELSEDHKRVLLLVLTDNTMLVQGQRSFSHEEFRGVVYSKYIQSPETMVRLHIQMARYFARLPASDRKVECQPYHLEAAGCWNKLKNCLVDIDMFGIWWTPNHKKEFVALWASLTNANNKDLGSLGVPFLSVDEDGRSVLNKPLLTETKEDDKPAGVDQPPKPNEDFPDCTTYFYHRWMWIQFPWVALANCGEKYLNGISLKDQTDSLGVGRMTKQLKKKGLGKPMPGVLSDSGSVTQAGARGRKGGADKSVERGGRGGAKGHKSAEDERLQNGGEPSSPSRLPGIASQLSPARAARRRRSLKRGPSEGGSADEDSNYWTKMMGVIRGEIQEYRSELDSLTIKRVQMERKLKQVTDEASQMSELAGAKQKGEDKVAHVLRREAKVTKSHAHARLLAKNYKCLLLMCERHPAHSKLNFSMSTEDGASTKRHKAHAMLGQLREGGGVDGVESGGTEGWEEAWALIRASTGIADPDLFIQKHLNCDHLETQLMELKQVSESRLSDLKKESTQLEEELEQTRYNSLSIGGNKEARDLHQRLNEAQVRLKRSKERSDAMENLQRHTVSGLRHICDLLGAPESEDDAHVAEMVRVAQQLIGSRGKSDRDAASASAFPEIDSLAEEGTSDTHGWLCNST</sequence>
<proteinExistence type="predicted"/>
<gene>
    <name evidence="4" type="ORF">Esi_0134_0084</name>
</gene>
<accession>D7FJK9</accession>
<name>D7FJK9_ECTSI</name>
<evidence type="ECO:0000313" key="4">
    <source>
        <dbReference type="EMBL" id="CBJ29112.1"/>
    </source>
</evidence>
<protein>
    <submittedName>
        <fullName evidence="4">Uncharacterized protein</fullName>
    </submittedName>
</protein>
<evidence type="ECO:0000256" key="3">
    <source>
        <dbReference type="SAM" id="MobiDB-lite"/>
    </source>
</evidence>
<organism evidence="4 5">
    <name type="scientific">Ectocarpus siliculosus</name>
    <name type="common">Brown alga</name>
    <name type="synonym">Conferva siliculosa</name>
    <dbReference type="NCBI Taxonomy" id="2880"/>
    <lineage>
        <taxon>Eukaryota</taxon>
        <taxon>Sar</taxon>
        <taxon>Stramenopiles</taxon>
        <taxon>Ochrophyta</taxon>
        <taxon>PX clade</taxon>
        <taxon>Phaeophyceae</taxon>
        <taxon>Ectocarpales</taxon>
        <taxon>Ectocarpaceae</taxon>
        <taxon>Ectocarpus</taxon>
    </lineage>
</organism>
<feature type="region of interest" description="Disordered" evidence="3">
    <location>
        <begin position="173"/>
        <end position="211"/>
    </location>
</feature>
<keyword evidence="1" id="KW-0677">Repeat</keyword>
<keyword evidence="2" id="KW-0175">Coiled coil</keyword>
<feature type="coiled-coil region" evidence="2">
    <location>
        <begin position="611"/>
        <end position="645"/>
    </location>
</feature>
<dbReference type="OrthoDB" id="2325716at2759"/>
<dbReference type="PANTHER" id="PTHR19860:SF40">
    <property type="entry name" value="WD40 REPEAT-CONTAINING PROTEIN"/>
    <property type="match status" value="1"/>
</dbReference>
<dbReference type="STRING" id="2880.D7FJK9"/>
<keyword evidence="5" id="KW-1185">Reference proteome</keyword>
<evidence type="ECO:0000313" key="5">
    <source>
        <dbReference type="Proteomes" id="UP000002630"/>
    </source>
</evidence>
<feature type="region of interest" description="Disordered" evidence="3">
    <location>
        <begin position="497"/>
        <end position="597"/>
    </location>
</feature>
<feature type="coiled-coil region" evidence="2">
    <location>
        <begin position="774"/>
        <end position="838"/>
    </location>
</feature>